<protein>
    <submittedName>
        <fullName evidence="1">Uncharacterized protein</fullName>
    </submittedName>
</protein>
<proteinExistence type="predicted"/>
<dbReference type="RefSeq" id="WP_146172340.1">
    <property type="nucleotide sequence ID" value="NZ_CP090022.1"/>
</dbReference>
<gene>
    <name evidence="1" type="ORF">C8J28_1323</name>
</gene>
<comment type="caution">
    <text evidence="1">The sequence shown here is derived from an EMBL/GenBank/DDBJ whole genome shotgun (WGS) entry which is preliminary data.</text>
</comment>
<name>A0A2T5JPU5_9RHOB</name>
<dbReference type="Proteomes" id="UP000244060">
    <property type="component" value="Unassembled WGS sequence"/>
</dbReference>
<evidence type="ECO:0000313" key="1">
    <source>
        <dbReference type="EMBL" id="PTR09680.1"/>
    </source>
</evidence>
<organism evidence="1 2">
    <name type="scientific">Cereibacter azotoformans</name>
    <dbReference type="NCBI Taxonomy" id="43057"/>
    <lineage>
        <taxon>Bacteria</taxon>
        <taxon>Pseudomonadati</taxon>
        <taxon>Pseudomonadota</taxon>
        <taxon>Alphaproteobacteria</taxon>
        <taxon>Rhodobacterales</taxon>
        <taxon>Paracoccaceae</taxon>
        <taxon>Cereibacter</taxon>
    </lineage>
</organism>
<reference evidence="1 2" key="1">
    <citation type="submission" date="2018-04" db="EMBL/GenBank/DDBJ databases">
        <title>Genomic Encyclopedia of Type Strains, Phase III (KMG-III): the genomes of soil and plant-associated and newly described type strains.</title>
        <authorList>
            <person name="Whitman W."/>
        </authorList>
    </citation>
    <scope>NUCLEOTIDE SEQUENCE [LARGE SCALE GENOMIC DNA]</scope>
    <source>
        <strain evidence="1 2">KA25</strain>
    </source>
</reference>
<accession>A0A2T5JPU5</accession>
<sequence>MRLAEIAARLSELTGRDDAKIHAVLRAPAMKPLLRVSPGPTPKSPGDYAPLELLRARLLLAGQGCGLSVAELARVNVALNKAIPPKEGGRVPTHLEALAAGEEWIVRVRFNEDMAGERQAYVTIGPEAELTDKVSERAHAAQRGLDHETELGVLVIPAHRLVAPLLPLLTEG</sequence>
<keyword evidence="2" id="KW-1185">Reference proteome</keyword>
<evidence type="ECO:0000313" key="2">
    <source>
        <dbReference type="Proteomes" id="UP000244060"/>
    </source>
</evidence>
<dbReference type="AlphaFoldDB" id="A0A2T5JPU5"/>
<dbReference type="EMBL" id="QAOT01000032">
    <property type="protein sequence ID" value="PTR09680.1"/>
    <property type="molecule type" value="Genomic_DNA"/>
</dbReference>